<reference evidence="15" key="1">
    <citation type="submission" date="2024-04" db="EMBL/GenBank/DDBJ databases">
        <authorList>
            <consortium name="Molecular Ecology Group"/>
        </authorList>
    </citation>
    <scope>NUCLEOTIDE SEQUENCE</scope>
</reference>
<feature type="compositionally biased region" description="Low complexity" evidence="14">
    <location>
        <begin position="335"/>
        <end position="349"/>
    </location>
</feature>
<name>A0AAV2P0N9_9HYME</name>
<dbReference type="GO" id="GO:0031080">
    <property type="term" value="C:nuclear pore outer ring"/>
    <property type="evidence" value="ECO:0007669"/>
    <property type="project" value="TreeGrafter"/>
</dbReference>
<keyword evidence="10" id="KW-0458">Lysosome</keyword>
<dbReference type="AlphaFoldDB" id="A0AAV2P0N9"/>
<keyword evidence="4" id="KW-0813">Transport</keyword>
<evidence type="ECO:0000313" key="16">
    <source>
        <dbReference type="Proteomes" id="UP001497644"/>
    </source>
</evidence>
<keyword evidence="5 13" id="KW-0853">WD repeat</keyword>
<dbReference type="Pfam" id="PF00400">
    <property type="entry name" value="WD40"/>
    <property type="match status" value="4"/>
</dbReference>
<dbReference type="GO" id="GO:1904263">
    <property type="term" value="P:positive regulation of TORC1 signaling"/>
    <property type="evidence" value="ECO:0007669"/>
    <property type="project" value="TreeGrafter"/>
</dbReference>
<evidence type="ECO:0000256" key="11">
    <source>
        <dbReference type="ARBA" id="ARBA00023242"/>
    </source>
</evidence>
<evidence type="ECO:0008006" key="17">
    <source>
        <dbReference type="Google" id="ProtNLM"/>
    </source>
</evidence>
<feature type="repeat" description="WD" evidence="13">
    <location>
        <begin position="8"/>
        <end position="40"/>
    </location>
</feature>
<dbReference type="InterPro" id="IPR037363">
    <property type="entry name" value="Sec13/Seh1_fam"/>
</dbReference>
<dbReference type="GO" id="GO:0051301">
    <property type="term" value="P:cell division"/>
    <property type="evidence" value="ECO:0007669"/>
    <property type="project" value="UniProtKB-KW"/>
</dbReference>
<evidence type="ECO:0000256" key="5">
    <source>
        <dbReference type="ARBA" id="ARBA00022574"/>
    </source>
</evidence>
<dbReference type="Gene3D" id="2.130.10.10">
    <property type="entry name" value="YVTN repeat-like/Quinoprotein amine dehydrogenase"/>
    <property type="match status" value="1"/>
</dbReference>
<evidence type="ECO:0000256" key="8">
    <source>
        <dbReference type="ARBA" id="ARBA00022776"/>
    </source>
</evidence>
<comment type="subcellular location">
    <subcellularLocation>
        <location evidence="2">Lysosome</location>
    </subcellularLocation>
    <subcellularLocation>
        <location evidence="1">Nucleus envelope</location>
    </subcellularLocation>
</comment>
<dbReference type="SUPFAM" id="SSF50978">
    <property type="entry name" value="WD40 repeat-like"/>
    <property type="match status" value="1"/>
</dbReference>
<dbReference type="GO" id="GO:0005198">
    <property type="term" value="F:structural molecule activity"/>
    <property type="evidence" value="ECO:0007669"/>
    <property type="project" value="InterPro"/>
</dbReference>
<keyword evidence="8" id="KW-0498">Mitosis</keyword>
<organism evidence="15 16">
    <name type="scientific">Lasius platythorax</name>
    <dbReference type="NCBI Taxonomy" id="488582"/>
    <lineage>
        <taxon>Eukaryota</taxon>
        <taxon>Metazoa</taxon>
        <taxon>Ecdysozoa</taxon>
        <taxon>Arthropoda</taxon>
        <taxon>Hexapoda</taxon>
        <taxon>Insecta</taxon>
        <taxon>Pterygota</taxon>
        <taxon>Neoptera</taxon>
        <taxon>Endopterygota</taxon>
        <taxon>Hymenoptera</taxon>
        <taxon>Apocrita</taxon>
        <taxon>Aculeata</taxon>
        <taxon>Formicoidea</taxon>
        <taxon>Formicidae</taxon>
        <taxon>Formicinae</taxon>
        <taxon>Lasius</taxon>
        <taxon>Lasius</taxon>
    </lineage>
</organism>
<sequence length="405" mass="45002">MFEAHSINAEHKDLIHDIAYDYYGERMATCSSDQFVKVWDEDEHGNWHLTASWKAHSGSVWKVTWAHPEFGQVLATCSFDRTAAVWEEIVGEGSGPEARGSKHWIKRTNLVDSRTSVTDVKFAPKTLGLLLATCSADGFIRIYEAPDIMNLSQWTLQHDINCKLSCSCLTWNPSLSRLHPPMIAVGSDDSNPSLGAKVFIYEYSESSRRWVKAETLSSITDAVYDIAFAPNLGRNFHTLAIATKDVRIVTLKPIQESMQTGVSHFETNVVAQFDDHYCTVWRVSWNFMGTILASSGDDGCVRLWKDNYINHWKCISVLKGDGTPVQGAETPVLATPPNSSTPAQQTPSTTRAISITTVTAEKPTVTVMCSNKWQPPVIKGRFSKSVWLGNPSEPTPPLLPIIAKK</sequence>
<dbReference type="PROSITE" id="PS50294">
    <property type="entry name" value="WD_REPEATS_REGION"/>
    <property type="match status" value="2"/>
</dbReference>
<dbReference type="PANTHER" id="PTHR11024">
    <property type="entry name" value="NUCLEAR PORE COMPLEX PROTEIN SEC13 / SEH1 FAMILY MEMBER"/>
    <property type="match status" value="1"/>
</dbReference>
<keyword evidence="11" id="KW-0539">Nucleus</keyword>
<evidence type="ECO:0000256" key="14">
    <source>
        <dbReference type="SAM" id="MobiDB-lite"/>
    </source>
</evidence>
<evidence type="ECO:0000256" key="7">
    <source>
        <dbReference type="ARBA" id="ARBA00022737"/>
    </source>
</evidence>
<dbReference type="PANTHER" id="PTHR11024:SF3">
    <property type="entry name" value="NUCLEOPORIN SEH1"/>
    <property type="match status" value="1"/>
</dbReference>
<dbReference type="Proteomes" id="UP001497644">
    <property type="component" value="Chromosome 6"/>
</dbReference>
<dbReference type="InterPro" id="IPR001680">
    <property type="entry name" value="WD40_rpt"/>
</dbReference>
<dbReference type="GO" id="GO:0015031">
    <property type="term" value="P:protein transport"/>
    <property type="evidence" value="ECO:0007669"/>
    <property type="project" value="UniProtKB-KW"/>
</dbReference>
<gene>
    <name evidence="15" type="ORF">LPLAT_LOCUS11042</name>
</gene>
<dbReference type="GO" id="GO:0035859">
    <property type="term" value="C:Seh1-associated complex"/>
    <property type="evidence" value="ECO:0007669"/>
    <property type="project" value="TreeGrafter"/>
</dbReference>
<dbReference type="InterPro" id="IPR015943">
    <property type="entry name" value="WD40/YVTN_repeat-like_dom_sf"/>
</dbReference>
<feature type="region of interest" description="Disordered" evidence="14">
    <location>
        <begin position="330"/>
        <end position="349"/>
    </location>
</feature>
<evidence type="ECO:0000256" key="4">
    <source>
        <dbReference type="ARBA" id="ARBA00022448"/>
    </source>
</evidence>
<accession>A0AAV2P0N9</accession>
<proteinExistence type="inferred from homology"/>
<protein>
    <recommendedName>
        <fullName evidence="17">Nucleoporin SEH1</fullName>
    </recommendedName>
</protein>
<evidence type="ECO:0000256" key="9">
    <source>
        <dbReference type="ARBA" id="ARBA00022927"/>
    </source>
</evidence>
<dbReference type="InterPro" id="IPR036322">
    <property type="entry name" value="WD40_repeat_dom_sf"/>
</dbReference>
<dbReference type="FunFam" id="2.130.10.10:FF:000063">
    <property type="entry name" value="SEH1 like nucleoporin"/>
    <property type="match status" value="1"/>
</dbReference>
<evidence type="ECO:0000256" key="3">
    <source>
        <dbReference type="ARBA" id="ARBA00010102"/>
    </source>
</evidence>
<dbReference type="GO" id="GO:0005764">
    <property type="term" value="C:lysosome"/>
    <property type="evidence" value="ECO:0007669"/>
    <property type="project" value="UniProtKB-SubCell"/>
</dbReference>
<keyword evidence="7" id="KW-0677">Repeat</keyword>
<evidence type="ECO:0000313" key="15">
    <source>
        <dbReference type="EMBL" id="CAL1685589.1"/>
    </source>
</evidence>
<evidence type="ECO:0000256" key="2">
    <source>
        <dbReference type="ARBA" id="ARBA00004371"/>
    </source>
</evidence>
<keyword evidence="9" id="KW-0653">Protein transport</keyword>
<keyword evidence="16" id="KW-1185">Reference proteome</keyword>
<evidence type="ECO:0000256" key="12">
    <source>
        <dbReference type="ARBA" id="ARBA00023306"/>
    </source>
</evidence>
<dbReference type="PROSITE" id="PS50082">
    <property type="entry name" value="WD_REPEATS_2"/>
    <property type="match status" value="2"/>
</dbReference>
<feature type="repeat" description="WD" evidence="13">
    <location>
        <begin position="273"/>
        <end position="305"/>
    </location>
</feature>
<evidence type="ECO:0000256" key="10">
    <source>
        <dbReference type="ARBA" id="ARBA00023228"/>
    </source>
</evidence>
<evidence type="ECO:0000256" key="1">
    <source>
        <dbReference type="ARBA" id="ARBA00004259"/>
    </source>
</evidence>
<dbReference type="SMART" id="SM00320">
    <property type="entry name" value="WD40"/>
    <property type="match status" value="5"/>
</dbReference>
<dbReference type="GO" id="GO:0034198">
    <property type="term" value="P:cellular response to amino acid starvation"/>
    <property type="evidence" value="ECO:0007669"/>
    <property type="project" value="TreeGrafter"/>
</dbReference>
<keyword evidence="12" id="KW-0131">Cell cycle</keyword>
<comment type="similarity">
    <text evidence="3">Belongs to the WD repeat SEC13 family.</text>
</comment>
<dbReference type="EMBL" id="OZ034829">
    <property type="protein sequence ID" value="CAL1685589.1"/>
    <property type="molecule type" value="Genomic_DNA"/>
</dbReference>
<keyword evidence="6" id="KW-0132">Cell division</keyword>
<evidence type="ECO:0000256" key="6">
    <source>
        <dbReference type="ARBA" id="ARBA00022618"/>
    </source>
</evidence>
<evidence type="ECO:0000256" key="13">
    <source>
        <dbReference type="PROSITE-ProRule" id="PRU00221"/>
    </source>
</evidence>